<dbReference type="EMBL" id="JBJQND010000004">
    <property type="protein sequence ID" value="KAL3879284.1"/>
    <property type="molecule type" value="Genomic_DNA"/>
</dbReference>
<evidence type="ECO:0000256" key="1">
    <source>
        <dbReference type="SAM" id="MobiDB-lite"/>
    </source>
</evidence>
<evidence type="ECO:0000313" key="3">
    <source>
        <dbReference type="EMBL" id="KAL3879284.1"/>
    </source>
</evidence>
<feature type="region of interest" description="Disordered" evidence="1">
    <location>
        <begin position="94"/>
        <end position="141"/>
    </location>
</feature>
<dbReference type="AlphaFoldDB" id="A0ABD3WZ96"/>
<feature type="region of interest" description="Disordered" evidence="1">
    <location>
        <begin position="161"/>
        <end position="191"/>
    </location>
</feature>
<dbReference type="Pfam" id="PF16026">
    <property type="entry name" value="MIEAP"/>
    <property type="match status" value="1"/>
</dbReference>
<feature type="domain" description="Mitochondria-eating protein C-terminal" evidence="2">
    <location>
        <begin position="427"/>
        <end position="613"/>
    </location>
</feature>
<evidence type="ECO:0000259" key="2">
    <source>
        <dbReference type="Pfam" id="PF16026"/>
    </source>
</evidence>
<comment type="caution">
    <text evidence="3">The sequence shown here is derived from an EMBL/GenBank/DDBJ whole genome shotgun (WGS) entry which is preliminary data.</text>
</comment>
<feature type="region of interest" description="Disordered" evidence="1">
    <location>
        <begin position="1"/>
        <end position="38"/>
    </location>
</feature>
<dbReference type="Proteomes" id="UP001634394">
    <property type="component" value="Unassembled WGS sequence"/>
</dbReference>
<reference evidence="3 4" key="1">
    <citation type="submission" date="2024-11" db="EMBL/GenBank/DDBJ databases">
        <title>Chromosome-level genome assembly of the freshwater bivalve Anodonta woodiana.</title>
        <authorList>
            <person name="Chen X."/>
        </authorList>
    </citation>
    <scope>NUCLEOTIDE SEQUENCE [LARGE SCALE GENOMIC DNA]</scope>
    <source>
        <strain evidence="3">MN2024</strain>
        <tissue evidence="3">Gills</tissue>
    </source>
</reference>
<accession>A0ABD3WZ96</accession>
<organism evidence="3 4">
    <name type="scientific">Sinanodonta woodiana</name>
    <name type="common">Chinese pond mussel</name>
    <name type="synonym">Anodonta woodiana</name>
    <dbReference type="NCBI Taxonomy" id="1069815"/>
    <lineage>
        <taxon>Eukaryota</taxon>
        <taxon>Metazoa</taxon>
        <taxon>Spiralia</taxon>
        <taxon>Lophotrochozoa</taxon>
        <taxon>Mollusca</taxon>
        <taxon>Bivalvia</taxon>
        <taxon>Autobranchia</taxon>
        <taxon>Heteroconchia</taxon>
        <taxon>Palaeoheterodonta</taxon>
        <taxon>Unionida</taxon>
        <taxon>Unionoidea</taxon>
        <taxon>Unionidae</taxon>
        <taxon>Unioninae</taxon>
        <taxon>Sinanodonta</taxon>
    </lineage>
</organism>
<proteinExistence type="predicted"/>
<dbReference type="InterPro" id="IPR031981">
    <property type="entry name" value="MIEAP_C"/>
</dbReference>
<feature type="compositionally biased region" description="Basic and acidic residues" evidence="1">
    <location>
        <begin position="94"/>
        <end position="113"/>
    </location>
</feature>
<protein>
    <recommendedName>
        <fullName evidence="2">Mitochondria-eating protein C-terminal domain-containing protein</fullName>
    </recommendedName>
</protein>
<feature type="compositionally biased region" description="Polar residues" evidence="1">
    <location>
        <begin position="115"/>
        <end position="137"/>
    </location>
</feature>
<keyword evidence="4" id="KW-1185">Reference proteome</keyword>
<gene>
    <name evidence="3" type="ORF">ACJMK2_031586</name>
</gene>
<evidence type="ECO:0000313" key="4">
    <source>
        <dbReference type="Proteomes" id="UP001634394"/>
    </source>
</evidence>
<name>A0ABD3WZ96_SINWO</name>
<sequence length="617" mass="70711">MASKNQVAGNTKTNKKTPNKTQSSLSNQEKKDLSQKIENLENENDRLLFENAMFKNKFDLRETIKVFSQKGVTELDGIEMAKDAVKGALEAAEKKHEVEKKDMEKKHKKEIELLRQNQQGEDQMPTQSIGDSMPSQETAEEIAKYRAEKKNLESEIVSLKTDKDELNNKIKQLTTEKESLTNQQKKTDELLSKKDNEITDLKKQLANLTTRNQDAISKNGKQDDTLLLLRKTTKEKEEAISEKNDLLAENQKLQAKIEKMQSENRDQTTSYEDEKNDLLAENQKLQAKIEKMQSENRDQTTSYEETKCTVLADKQKMDADIKGQQNEIKALKQSEEKNKSLNDKLKKVEEAKNNLSQQIQEMKKENDELKYRLKESQSPPLSKVNENKAIQQLKDENEILRSRLSEYAGAQMTHNNPNIADLSDVFRPTKLSEEYSQLYDNVWTDAFEEHNGKKEEDIIQMLRKGLLGSYEFCENVCKEFTVQLTNSTLALPNSKPKNKLQDLPIVYQKQLQDMKKSFGVFLKNDVKESYRKKQNSIQGGDSTKKYIDACVELCWLMVIHDPPVVIETPASKDSAFDTNTYRAYTTTGSKIDFVVWPALRLHQGGALLTKGVAQGKN</sequence>
<feature type="compositionally biased region" description="Basic and acidic residues" evidence="1">
    <location>
        <begin position="28"/>
        <end position="38"/>
    </location>
</feature>